<keyword evidence="7" id="KW-0812">Transmembrane</keyword>
<protein>
    <submittedName>
        <fullName evidence="8">Uncharacterized protein</fullName>
    </submittedName>
</protein>
<evidence type="ECO:0000256" key="5">
    <source>
        <dbReference type="ARBA" id="ARBA00023180"/>
    </source>
</evidence>
<dbReference type="AlphaFoldDB" id="A0A7J5YQX2"/>
<accession>A0A7J5YQX2</accession>
<dbReference type="GO" id="GO:0005886">
    <property type="term" value="C:plasma membrane"/>
    <property type="evidence" value="ECO:0007669"/>
    <property type="project" value="TreeGrafter"/>
</dbReference>
<dbReference type="InterPro" id="IPR052244">
    <property type="entry name" value="Choline_transporter"/>
</dbReference>
<dbReference type="PANTHER" id="PTHR45897:SF5">
    <property type="entry name" value="HIGH AFFINITY CHOLINE TRANSPORTER 1"/>
    <property type="match status" value="1"/>
</dbReference>
<keyword evidence="6" id="KW-0739">Sodium transport</keyword>
<evidence type="ECO:0000256" key="1">
    <source>
        <dbReference type="ARBA" id="ARBA00022448"/>
    </source>
</evidence>
<keyword evidence="5" id="KW-0325">Glycoprotein</keyword>
<keyword evidence="7" id="KW-1133">Transmembrane helix</keyword>
<dbReference type="Proteomes" id="UP000518266">
    <property type="component" value="Unassembled WGS sequence"/>
</dbReference>
<feature type="transmembrane region" description="Helical" evidence="7">
    <location>
        <begin position="41"/>
        <end position="64"/>
    </location>
</feature>
<evidence type="ECO:0000256" key="3">
    <source>
        <dbReference type="ARBA" id="ARBA00023053"/>
    </source>
</evidence>
<evidence type="ECO:0000256" key="6">
    <source>
        <dbReference type="ARBA" id="ARBA00023201"/>
    </source>
</evidence>
<keyword evidence="9" id="KW-1185">Reference proteome</keyword>
<comment type="caution">
    <text evidence="8">The sequence shown here is derived from an EMBL/GenBank/DDBJ whole genome shotgun (WGS) entry which is preliminary data.</text>
</comment>
<sequence length="197" mass="21382">MQWVIRMTVVVVGLVGTSITFYTSSPLILWVLGADASYTLIFPHLVSMLFFKVTNGYGAAVGYITELTLRILIGENNVGLPVVLHLPGCTLEDGVYVQKSPIRTVTLLSTLIISQLMVFMISFVSTVFCGHLGKTELAGVALSIATYGSGNLKRVGVILQRGILILLLACFPCWAILINTEPLLLAVKQSPEVARRE</sequence>
<evidence type="ECO:0000256" key="4">
    <source>
        <dbReference type="ARBA" id="ARBA00023065"/>
    </source>
</evidence>
<organism evidence="8 9">
    <name type="scientific">Dissostichus mawsoni</name>
    <name type="common">Antarctic cod</name>
    <dbReference type="NCBI Taxonomy" id="36200"/>
    <lineage>
        <taxon>Eukaryota</taxon>
        <taxon>Metazoa</taxon>
        <taxon>Chordata</taxon>
        <taxon>Craniata</taxon>
        <taxon>Vertebrata</taxon>
        <taxon>Euteleostomi</taxon>
        <taxon>Actinopterygii</taxon>
        <taxon>Neopterygii</taxon>
        <taxon>Teleostei</taxon>
        <taxon>Neoteleostei</taxon>
        <taxon>Acanthomorphata</taxon>
        <taxon>Eupercaria</taxon>
        <taxon>Perciformes</taxon>
        <taxon>Notothenioidei</taxon>
        <taxon>Nototheniidae</taxon>
        <taxon>Dissostichus</taxon>
    </lineage>
</organism>
<dbReference type="PANTHER" id="PTHR45897">
    <property type="entry name" value="HIGH-AFFINITY CHOLINE TRANSPORTER 1"/>
    <property type="match status" value="1"/>
</dbReference>
<keyword evidence="7" id="KW-0472">Membrane</keyword>
<proteinExistence type="predicted"/>
<feature type="transmembrane region" description="Helical" evidence="7">
    <location>
        <begin position="105"/>
        <end position="128"/>
    </location>
</feature>
<dbReference type="GO" id="GO:0005307">
    <property type="term" value="F:choline:sodium symporter activity"/>
    <property type="evidence" value="ECO:0007669"/>
    <property type="project" value="TreeGrafter"/>
</dbReference>
<name>A0A7J5YQX2_DISMA</name>
<dbReference type="OrthoDB" id="2126698at2759"/>
<keyword evidence="2" id="KW-0769">Symport</keyword>
<evidence type="ECO:0000256" key="2">
    <source>
        <dbReference type="ARBA" id="ARBA00022847"/>
    </source>
</evidence>
<keyword evidence="3" id="KW-0915">Sodium</keyword>
<keyword evidence="1" id="KW-0813">Transport</keyword>
<feature type="transmembrane region" description="Helical" evidence="7">
    <location>
        <begin position="158"/>
        <end position="178"/>
    </location>
</feature>
<gene>
    <name evidence="8" type="ORF">F7725_005271</name>
</gene>
<dbReference type="EMBL" id="JAAKFY010000009">
    <property type="protein sequence ID" value="KAF3851916.1"/>
    <property type="molecule type" value="Genomic_DNA"/>
</dbReference>
<keyword evidence="4" id="KW-0406">Ion transport</keyword>
<evidence type="ECO:0000256" key="7">
    <source>
        <dbReference type="SAM" id="Phobius"/>
    </source>
</evidence>
<evidence type="ECO:0000313" key="8">
    <source>
        <dbReference type="EMBL" id="KAF3851916.1"/>
    </source>
</evidence>
<evidence type="ECO:0000313" key="9">
    <source>
        <dbReference type="Proteomes" id="UP000518266"/>
    </source>
</evidence>
<reference evidence="8 9" key="1">
    <citation type="submission" date="2020-03" db="EMBL/GenBank/DDBJ databases">
        <title>Dissostichus mawsoni Genome sequencing and assembly.</title>
        <authorList>
            <person name="Park H."/>
        </authorList>
    </citation>
    <scope>NUCLEOTIDE SEQUENCE [LARGE SCALE GENOMIC DNA]</scope>
    <source>
        <strain evidence="8">DM0001</strain>
        <tissue evidence="8">Muscle</tissue>
    </source>
</reference>
<dbReference type="GO" id="GO:0008292">
    <property type="term" value="P:acetylcholine biosynthetic process"/>
    <property type="evidence" value="ECO:0007669"/>
    <property type="project" value="TreeGrafter"/>
</dbReference>
<feature type="transmembrane region" description="Helical" evidence="7">
    <location>
        <begin position="7"/>
        <end position="29"/>
    </location>
</feature>